<dbReference type="Proteomes" id="UP000036403">
    <property type="component" value="Unassembled WGS sequence"/>
</dbReference>
<dbReference type="InterPro" id="IPR022830">
    <property type="entry name" value="Indigdn_synthA-like"/>
</dbReference>
<proteinExistence type="inferred from homology"/>
<reference evidence="6 7" key="1">
    <citation type="submission" date="2015-04" db="EMBL/GenBank/DDBJ databases">
        <title>Lasius niger genome sequencing.</title>
        <authorList>
            <person name="Konorov E.A."/>
            <person name="Nikitin M.A."/>
            <person name="Kirill M.V."/>
            <person name="Chang P."/>
        </authorList>
    </citation>
    <scope>NUCLEOTIDE SEQUENCE [LARGE SCALE GENOMIC DNA]</scope>
    <source>
        <tissue evidence="6">Whole</tissue>
    </source>
</reference>
<evidence type="ECO:0000256" key="3">
    <source>
        <dbReference type="ARBA" id="ARBA00023211"/>
    </source>
</evidence>
<keyword evidence="3" id="KW-0464">Manganese</keyword>
<keyword evidence="1" id="KW-0479">Metal-binding</keyword>
<protein>
    <submittedName>
        <fullName evidence="6">Pseudouridine-metabolizing bifunctional</fullName>
    </submittedName>
</protein>
<dbReference type="Gene3D" id="3.40.1790.10">
    <property type="entry name" value="Indigoidine synthase domain"/>
    <property type="match status" value="1"/>
</dbReference>
<evidence type="ECO:0000313" key="7">
    <source>
        <dbReference type="Proteomes" id="UP000036403"/>
    </source>
</evidence>
<dbReference type="STRING" id="67767.A0A0J7L659"/>
<evidence type="ECO:0000256" key="2">
    <source>
        <dbReference type="ARBA" id="ARBA00022801"/>
    </source>
</evidence>
<evidence type="ECO:0000256" key="1">
    <source>
        <dbReference type="ARBA" id="ARBA00022723"/>
    </source>
</evidence>
<dbReference type="GO" id="GO:0005737">
    <property type="term" value="C:cytoplasm"/>
    <property type="evidence" value="ECO:0007669"/>
    <property type="project" value="TreeGrafter"/>
</dbReference>
<dbReference type="OrthoDB" id="198885at2759"/>
<dbReference type="PaxDb" id="67767-A0A0J7L659"/>
<dbReference type="GO" id="GO:0004730">
    <property type="term" value="F:pseudouridylate synthase activity"/>
    <property type="evidence" value="ECO:0007669"/>
    <property type="project" value="InterPro"/>
</dbReference>
<keyword evidence="2" id="KW-0378">Hydrolase</keyword>
<dbReference type="Pfam" id="PF04227">
    <property type="entry name" value="Indigoidine_A"/>
    <property type="match status" value="1"/>
</dbReference>
<organism evidence="6 7">
    <name type="scientific">Lasius niger</name>
    <name type="common">Black garden ant</name>
    <dbReference type="NCBI Taxonomy" id="67767"/>
    <lineage>
        <taxon>Eukaryota</taxon>
        <taxon>Metazoa</taxon>
        <taxon>Ecdysozoa</taxon>
        <taxon>Arthropoda</taxon>
        <taxon>Hexapoda</taxon>
        <taxon>Insecta</taxon>
        <taxon>Pterygota</taxon>
        <taxon>Neoptera</taxon>
        <taxon>Endopterygota</taxon>
        <taxon>Hymenoptera</taxon>
        <taxon>Apocrita</taxon>
        <taxon>Aculeata</taxon>
        <taxon>Formicoidea</taxon>
        <taxon>Formicidae</taxon>
        <taxon>Formicinae</taxon>
        <taxon>Lasius</taxon>
        <taxon>Lasius</taxon>
    </lineage>
</organism>
<keyword evidence="7" id="KW-1185">Reference proteome</keyword>
<dbReference type="SUPFAM" id="SSF110581">
    <property type="entry name" value="Indigoidine synthase A-like"/>
    <property type="match status" value="1"/>
</dbReference>
<dbReference type="PANTHER" id="PTHR42909">
    <property type="entry name" value="ZGC:136858"/>
    <property type="match status" value="1"/>
</dbReference>
<name>A0A0J7L659_LASNI</name>
<accession>A0A0J7L659</accession>
<gene>
    <name evidence="6" type="ORF">RF55_1183</name>
</gene>
<evidence type="ECO:0000256" key="4">
    <source>
        <dbReference type="ARBA" id="ARBA00023239"/>
    </source>
</evidence>
<dbReference type="AlphaFoldDB" id="A0A0J7L659"/>
<sequence length="404" mass="43712">MHRIRLNDLAAKLWTRRSNVPAPIIHRRSIAGRNSLVYGSEVATARKNGLPIVALESTIITHGMPYPDNLNTALKVEDAVRKQGAVPATIGIIDGKVHVGLNNEQLEILSKADSAETIKCSRRDISFIASHRLNGGTTVSATMLIAHAADIPIMATGGIGGVHRGAEMTFDISTDLIELGRTPVAVVCSGVKSILDIGKTLEYLVEIDIEMWLLCSQETQGIPVIKIGETPEFPAFYCSETSDKIKAPYRVSNTKKAADIVKTQRILGINTGILFTVSIPEKYTLKPDIVDSAISEALERASAMHITGKQVTPFLLNELNKITCGQSLEANIALIENNAKVAAQIALNLCEKSQTSCVEPAPVRSIISKRKPVVVGGAVLDTVVQVKESKINVSQKRHNQNYTK</sequence>
<keyword evidence="4" id="KW-0456">Lyase</keyword>
<dbReference type="GO" id="GO:0016798">
    <property type="term" value="F:hydrolase activity, acting on glycosyl bonds"/>
    <property type="evidence" value="ECO:0007669"/>
    <property type="project" value="UniProtKB-KW"/>
</dbReference>
<dbReference type="HAMAP" id="MF_01876">
    <property type="entry name" value="PsiMP_glycosidase"/>
    <property type="match status" value="1"/>
</dbReference>
<comment type="caution">
    <text evidence="6">The sequence shown here is derived from an EMBL/GenBank/DDBJ whole genome shotgun (WGS) entry which is preliminary data.</text>
</comment>
<evidence type="ECO:0000256" key="5">
    <source>
        <dbReference type="ARBA" id="ARBA00023295"/>
    </source>
</evidence>
<dbReference type="EMBL" id="LBMM01000397">
    <property type="protein sequence ID" value="KMQ98464.1"/>
    <property type="molecule type" value="Genomic_DNA"/>
</dbReference>
<evidence type="ECO:0000313" key="6">
    <source>
        <dbReference type="EMBL" id="KMQ98464.1"/>
    </source>
</evidence>
<dbReference type="PANTHER" id="PTHR42909:SF1">
    <property type="entry name" value="CARBOHYDRATE KINASE PFKB DOMAIN-CONTAINING PROTEIN"/>
    <property type="match status" value="1"/>
</dbReference>
<dbReference type="InterPro" id="IPR007342">
    <property type="entry name" value="PsuG"/>
</dbReference>
<keyword evidence="5" id="KW-0326">Glycosidase</keyword>
<dbReference type="GO" id="GO:0046872">
    <property type="term" value="F:metal ion binding"/>
    <property type="evidence" value="ECO:0007669"/>
    <property type="project" value="UniProtKB-KW"/>
</dbReference>